<accession>A0ABX4ZNH3</accession>
<protein>
    <submittedName>
        <fullName evidence="1">Uncharacterized protein</fullName>
    </submittedName>
</protein>
<reference evidence="1 2" key="1">
    <citation type="submission" date="2018-02" db="EMBL/GenBank/DDBJ databases">
        <title>Draft genome sequences of four Parasaccharibacter apium strains isolated from honey bees.</title>
        <authorList>
            <person name="Corby-Harris V.L."/>
            <person name="Anderson K.E."/>
        </authorList>
    </citation>
    <scope>NUCLEOTIDE SEQUENCE [LARGE SCALE GENOMIC DNA]</scope>
    <source>
        <strain evidence="1 2">B8</strain>
    </source>
</reference>
<comment type="caution">
    <text evidence="1">The sequence shown here is derived from an EMBL/GenBank/DDBJ whole genome shotgun (WGS) entry which is preliminary data.</text>
</comment>
<sequence length="63" mass="6385">MDHSSLLLFSAMMGGLKRGSPIPSRSCEAGPPVLAGAVAFFADEGRVHAVPAEGGACQKNETG</sequence>
<organism evidence="1 2">
    <name type="scientific">Parasaccharibacter apium</name>
    <dbReference type="NCBI Taxonomy" id="1510841"/>
    <lineage>
        <taxon>Bacteria</taxon>
        <taxon>Pseudomonadati</taxon>
        <taxon>Pseudomonadota</taxon>
        <taxon>Alphaproteobacteria</taxon>
        <taxon>Acetobacterales</taxon>
        <taxon>Acetobacteraceae</taxon>
        <taxon>Parasaccharibacter</taxon>
    </lineage>
</organism>
<keyword evidence="2" id="KW-1185">Reference proteome</keyword>
<proteinExistence type="predicted"/>
<evidence type="ECO:0000313" key="2">
    <source>
        <dbReference type="Proteomes" id="UP000237218"/>
    </source>
</evidence>
<dbReference type="EMBL" id="LMYI01000004">
    <property type="protein sequence ID" value="POS64041.1"/>
    <property type="molecule type" value="Genomic_DNA"/>
</dbReference>
<dbReference type="Proteomes" id="UP000237218">
    <property type="component" value="Unassembled WGS sequence"/>
</dbReference>
<evidence type="ECO:0000313" key="1">
    <source>
        <dbReference type="EMBL" id="POS64041.1"/>
    </source>
</evidence>
<name>A0ABX4ZNH3_9PROT</name>
<gene>
    <name evidence="1" type="ORF">ASQ42_03210</name>
</gene>